<dbReference type="RefSeq" id="WP_241276628.1">
    <property type="nucleotide sequence ID" value="NZ_JAKZGS010000029.1"/>
</dbReference>
<organism evidence="1 2">
    <name type="scientific">Belliella calami</name>
    <dbReference type="NCBI Taxonomy" id="2923436"/>
    <lineage>
        <taxon>Bacteria</taxon>
        <taxon>Pseudomonadati</taxon>
        <taxon>Bacteroidota</taxon>
        <taxon>Cytophagia</taxon>
        <taxon>Cytophagales</taxon>
        <taxon>Cyclobacteriaceae</taxon>
        <taxon>Belliella</taxon>
    </lineage>
</organism>
<keyword evidence="2" id="KW-1185">Reference proteome</keyword>
<protein>
    <recommendedName>
        <fullName evidence="3">TolB-like 6-blade propeller-like</fullName>
    </recommendedName>
</protein>
<dbReference type="PROSITE" id="PS51257">
    <property type="entry name" value="PROKAR_LIPOPROTEIN"/>
    <property type="match status" value="1"/>
</dbReference>
<proteinExistence type="predicted"/>
<dbReference type="Proteomes" id="UP001165488">
    <property type="component" value="Unassembled WGS sequence"/>
</dbReference>
<dbReference type="EMBL" id="JAKZGS010000029">
    <property type="protein sequence ID" value="MCH7400135.1"/>
    <property type="molecule type" value="Genomic_DNA"/>
</dbReference>
<reference evidence="1" key="1">
    <citation type="submission" date="2022-03" db="EMBL/GenBank/DDBJ databases">
        <title>De novo assembled genomes of Belliella spp. (Cyclobacteriaceae) strains.</title>
        <authorList>
            <person name="Szabo A."/>
            <person name="Korponai K."/>
            <person name="Felfoldi T."/>
        </authorList>
    </citation>
    <scope>NUCLEOTIDE SEQUENCE</scope>
    <source>
        <strain evidence="1">DSM 107340</strain>
    </source>
</reference>
<evidence type="ECO:0000313" key="2">
    <source>
        <dbReference type="Proteomes" id="UP001165488"/>
    </source>
</evidence>
<gene>
    <name evidence="1" type="ORF">MM236_19220</name>
</gene>
<name>A0ABS9UV92_9BACT</name>
<comment type="caution">
    <text evidence="1">The sequence shown here is derived from an EMBL/GenBank/DDBJ whole genome shotgun (WGS) entry which is preliminary data.</text>
</comment>
<evidence type="ECO:0008006" key="3">
    <source>
        <dbReference type="Google" id="ProtNLM"/>
    </source>
</evidence>
<sequence length="368" mass="41339">MGKTQIKIIIYILILGYISFSCSKEDGENINPNIQQTEWAQSSSVFDGIINGAMIDGKLILMGYNSIYNDVQLNVENNPFIFEKFISRPGWYKLPISSKILASRTETDIYIAPLSNLQESSFVKIDPRSYDASFTGFEDIPRWQSEALGISGSGAVLVPYRTSQEGIAENNPSFFLIQTSLNGQELTVINIVSIKPQVIDYYDQIYQIVSFEDYFIINIAGEVLQISDQGETTRIGSYNSYKTVILKDEMYSFGTHNTNQEITLYKSNKNGTQRQIANKFPIDPVFANLQLTTINDQIIGFNNDKIYLVNVGTNRLSLTELNNSKLEGGFISSINQVNSETVLVTTTCNAVCGSFTKRISNFFEEKKN</sequence>
<accession>A0ABS9UV92</accession>
<evidence type="ECO:0000313" key="1">
    <source>
        <dbReference type="EMBL" id="MCH7400135.1"/>
    </source>
</evidence>